<sequence>MNLVKQIKREISHTETRNRNEGYNLPLSGENRLHGSIMEIYGGYGTNLTE</sequence>
<gene>
    <name evidence="1" type="ORF">HNR55_000003</name>
</gene>
<protein>
    <submittedName>
        <fullName evidence="1">Uncharacterized protein</fullName>
    </submittedName>
</protein>
<dbReference type="EMBL" id="JACHIE010000001">
    <property type="protein sequence ID" value="MBB6455442.1"/>
    <property type="molecule type" value="Genomic_DNA"/>
</dbReference>
<dbReference type="Proteomes" id="UP000578000">
    <property type="component" value="Unassembled WGS sequence"/>
</dbReference>
<keyword evidence="2" id="KW-1185">Reference proteome</keyword>
<evidence type="ECO:0000313" key="1">
    <source>
        <dbReference type="EMBL" id="MBB6455442.1"/>
    </source>
</evidence>
<reference evidence="1 2" key="1">
    <citation type="submission" date="2020-08" db="EMBL/GenBank/DDBJ databases">
        <title>Genomic Encyclopedia of Type Strains, Phase IV (KMG-IV): sequencing the most valuable type-strain genomes for metagenomic binning, comparative biology and taxonomic classification.</title>
        <authorList>
            <person name="Goeker M."/>
        </authorList>
    </citation>
    <scope>NUCLEOTIDE SEQUENCE [LARGE SCALE GENOMIC DNA]</scope>
    <source>
        <strain evidence="1 2">DSM 4491</strain>
    </source>
</reference>
<proteinExistence type="predicted"/>
<evidence type="ECO:0000313" key="2">
    <source>
        <dbReference type="Proteomes" id="UP000578000"/>
    </source>
</evidence>
<accession>A0A841QB65</accession>
<comment type="caution">
    <text evidence="1">The sequence shown here is derived from an EMBL/GenBank/DDBJ whole genome shotgun (WGS) entry which is preliminary data.</text>
</comment>
<name>A0A841QB65_9PROT</name>
<dbReference type="AlphaFoldDB" id="A0A841QB65"/>
<organism evidence="1 2">
    <name type="scientific">Acetobacter lovaniensis</name>
    <dbReference type="NCBI Taxonomy" id="104100"/>
    <lineage>
        <taxon>Bacteria</taxon>
        <taxon>Pseudomonadati</taxon>
        <taxon>Pseudomonadota</taxon>
        <taxon>Alphaproteobacteria</taxon>
        <taxon>Acetobacterales</taxon>
        <taxon>Acetobacteraceae</taxon>
        <taxon>Acetobacter</taxon>
    </lineage>
</organism>